<protein>
    <submittedName>
        <fullName evidence="4">Uncharacterized protein</fullName>
    </submittedName>
</protein>
<dbReference type="GeneID" id="27339002"/>
<dbReference type="PROSITE" id="PS50005">
    <property type="entry name" value="TPR"/>
    <property type="match status" value="1"/>
</dbReference>
<reference evidence="4 5" key="1">
    <citation type="submission" date="2015-01" db="EMBL/GenBank/DDBJ databases">
        <title>The Genome Sequence of Exophiala spinifera CBS89968.</title>
        <authorList>
            <consortium name="The Broad Institute Genomics Platform"/>
            <person name="Cuomo C."/>
            <person name="de Hoog S."/>
            <person name="Gorbushina A."/>
            <person name="Stielow B."/>
            <person name="Teixiera M."/>
            <person name="Abouelleil A."/>
            <person name="Chapman S.B."/>
            <person name="Priest M."/>
            <person name="Young S.K."/>
            <person name="Wortman J."/>
            <person name="Nusbaum C."/>
            <person name="Birren B."/>
        </authorList>
    </citation>
    <scope>NUCLEOTIDE SEQUENCE [LARGE SCALE GENOMIC DNA]</scope>
    <source>
        <strain evidence="4 5">CBS 89968</strain>
    </source>
</reference>
<name>A0A0D2ASW2_9EURO</name>
<keyword evidence="2 3" id="KW-0802">TPR repeat</keyword>
<gene>
    <name evidence="4" type="ORF">PV08_11919</name>
</gene>
<dbReference type="PANTHER" id="PTHR45641">
    <property type="entry name" value="TETRATRICOPEPTIDE REPEAT PROTEIN (AFU_ORTHOLOGUE AFUA_6G03870)"/>
    <property type="match status" value="1"/>
</dbReference>
<keyword evidence="1" id="KW-0677">Repeat</keyword>
<dbReference type="AlphaFoldDB" id="A0A0D2ASW2"/>
<dbReference type="PANTHER" id="PTHR45641:SF19">
    <property type="entry name" value="NEPHROCYSTIN-3"/>
    <property type="match status" value="1"/>
</dbReference>
<evidence type="ECO:0000256" key="1">
    <source>
        <dbReference type="ARBA" id="ARBA00022737"/>
    </source>
</evidence>
<proteinExistence type="predicted"/>
<dbReference type="HOGENOM" id="CLU_000288_125_15_1"/>
<dbReference type="STRING" id="91928.A0A0D2ASW2"/>
<dbReference type="InterPro" id="IPR019734">
    <property type="entry name" value="TPR_rpt"/>
</dbReference>
<evidence type="ECO:0000313" key="5">
    <source>
        <dbReference type="Proteomes" id="UP000053328"/>
    </source>
</evidence>
<dbReference type="VEuPathDB" id="FungiDB:PV08_11919"/>
<dbReference type="SUPFAM" id="SSF48452">
    <property type="entry name" value="TPR-like"/>
    <property type="match status" value="1"/>
</dbReference>
<evidence type="ECO:0000256" key="3">
    <source>
        <dbReference type="PROSITE-ProRule" id="PRU00339"/>
    </source>
</evidence>
<dbReference type="Gene3D" id="1.25.40.10">
    <property type="entry name" value="Tetratricopeptide repeat domain"/>
    <property type="match status" value="1"/>
</dbReference>
<dbReference type="RefSeq" id="XP_016230034.1">
    <property type="nucleotide sequence ID" value="XM_016386226.1"/>
</dbReference>
<feature type="repeat" description="TPR" evidence="3">
    <location>
        <begin position="197"/>
        <end position="230"/>
    </location>
</feature>
<dbReference type="Pfam" id="PF13374">
    <property type="entry name" value="TPR_10"/>
    <property type="match status" value="1"/>
</dbReference>
<organism evidence="4 5">
    <name type="scientific">Exophiala spinifera</name>
    <dbReference type="NCBI Taxonomy" id="91928"/>
    <lineage>
        <taxon>Eukaryota</taxon>
        <taxon>Fungi</taxon>
        <taxon>Dikarya</taxon>
        <taxon>Ascomycota</taxon>
        <taxon>Pezizomycotina</taxon>
        <taxon>Eurotiomycetes</taxon>
        <taxon>Chaetothyriomycetidae</taxon>
        <taxon>Chaetothyriales</taxon>
        <taxon>Herpotrichiellaceae</taxon>
        <taxon>Exophiala</taxon>
    </lineage>
</organism>
<dbReference type="InterPro" id="IPR011990">
    <property type="entry name" value="TPR-like_helical_dom_sf"/>
</dbReference>
<keyword evidence="5" id="KW-1185">Reference proteome</keyword>
<evidence type="ECO:0000313" key="4">
    <source>
        <dbReference type="EMBL" id="KIW09818.1"/>
    </source>
</evidence>
<dbReference type="Proteomes" id="UP000053328">
    <property type="component" value="Unassembled WGS sequence"/>
</dbReference>
<dbReference type="OrthoDB" id="4121059at2759"/>
<evidence type="ECO:0000256" key="2">
    <source>
        <dbReference type="ARBA" id="ARBA00022803"/>
    </source>
</evidence>
<dbReference type="EMBL" id="KN847502">
    <property type="protein sequence ID" value="KIW09818.1"/>
    <property type="molecule type" value="Genomic_DNA"/>
</dbReference>
<sequence>MYDSLTWAKPAALGTNKGIAAKLRAVQGRFLRLVASAADETISMHPLVQESVRYWLQHQGEKEASVEHAVKVLAASFPTGEYSNWPVCQNLFPHAQATLRHQGTGVIMRESRGRLQYHVSWFLWLSWQYTGALQHVSKSYHIRAALYGDENTEFLDILELMAAVLQSRGNYEDTETMHRQALAGREKELGENHPDTLTSVNNLAVVLQDQGKYEEAEEMYRRALTGYEEELGVDHPDTFSSVHNLAYLLHARQYFQQAMDLYQCAVAGFNRVLGPDHPTTAAC</sequence>
<accession>A0A0D2ASW2</accession>
<dbReference type="Pfam" id="PF13424">
    <property type="entry name" value="TPR_12"/>
    <property type="match status" value="1"/>
</dbReference>